<accession>A0A017T4J9</accession>
<evidence type="ECO:0000256" key="1">
    <source>
        <dbReference type="SAM" id="MobiDB-lite"/>
    </source>
</evidence>
<protein>
    <submittedName>
        <fullName evidence="2">Uncharacterized protein</fullName>
    </submittedName>
</protein>
<sequence length="110" mass="11644">MEAPPQGKREQGNAPPRRHLEGLFPGEAEGHAVQAQRLGGATRAPVPAVSYVGPRQAPGWEQGRGGALPVQRQGVQTLDDVDTGQGRHRVMPTPEGVAAALRRGCAAERR</sequence>
<dbReference type="Proteomes" id="UP000019678">
    <property type="component" value="Unassembled WGS sequence"/>
</dbReference>
<keyword evidence="3" id="KW-1185">Reference proteome</keyword>
<proteinExistence type="predicted"/>
<dbReference type="AlphaFoldDB" id="A0A017T4J9"/>
<dbReference type="STRING" id="1192034.CAP_5170"/>
<name>A0A017T4J9_9BACT</name>
<organism evidence="2 3">
    <name type="scientific">Chondromyces apiculatus DSM 436</name>
    <dbReference type="NCBI Taxonomy" id="1192034"/>
    <lineage>
        <taxon>Bacteria</taxon>
        <taxon>Pseudomonadati</taxon>
        <taxon>Myxococcota</taxon>
        <taxon>Polyangia</taxon>
        <taxon>Polyangiales</taxon>
        <taxon>Polyangiaceae</taxon>
        <taxon>Chondromyces</taxon>
    </lineage>
</organism>
<feature type="region of interest" description="Disordered" evidence="1">
    <location>
        <begin position="1"/>
        <end position="23"/>
    </location>
</feature>
<reference evidence="2 3" key="1">
    <citation type="submission" date="2013-05" db="EMBL/GenBank/DDBJ databases">
        <title>Genome assembly of Chondromyces apiculatus DSM 436.</title>
        <authorList>
            <person name="Sharma G."/>
            <person name="Khatri I."/>
            <person name="Kaur C."/>
            <person name="Mayilraj S."/>
            <person name="Subramanian S."/>
        </authorList>
    </citation>
    <scope>NUCLEOTIDE SEQUENCE [LARGE SCALE GENOMIC DNA]</scope>
    <source>
        <strain evidence="2 3">DSM 436</strain>
    </source>
</reference>
<comment type="caution">
    <text evidence="2">The sequence shown here is derived from an EMBL/GenBank/DDBJ whole genome shotgun (WGS) entry which is preliminary data.</text>
</comment>
<gene>
    <name evidence="2" type="ORF">CAP_5170</name>
</gene>
<dbReference type="EMBL" id="ASRX01000042">
    <property type="protein sequence ID" value="EYF03740.1"/>
    <property type="molecule type" value="Genomic_DNA"/>
</dbReference>
<evidence type="ECO:0000313" key="3">
    <source>
        <dbReference type="Proteomes" id="UP000019678"/>
    </source>
</evidence>
<evidence type="ECO:0000313" key="2">
    <source>
        <dbReference type="EMBL" id="EYF03740.1"/>
    </source>
</evidence>